<evidence type="ECO:0000313" key="2">
    <source>
        <dbReference type="EMBL" id="QDM57081.1"/>
    </source>
</evidence>
<dbReference type="InterPro" id="IPR029432">
    <property type="entry name" value="Gp28/Gp37-like_dom"/>
</dbReference>
<protein>
    <submittedName>
        <fullName evidence="2">Minor tail protein</fullName>
    </submittedName>
</protein>
<keyword evidence="3" id="KW-1185">Reference proteome</keyword>
<dbReference type="Proteomes" id="UP000319882">
    <property type="component" value="Segment"/>
</dbReference>
<evidence type="ECO:0000259" key="1">
    <source>
        <dbReference type="Pfam" id="PF14594"/>
    </source>
</evidence>
<evidence type="ECO:0000313" key="3">
    <source>
        <dbReference type="Proteomes" id="UP000319882"/>
    </source>
</evidence>
<feature type="domain" description="Gp28/Gp37-like" evidence="1">
    <location>
        <begin position="30"/>
        <end position="496"/>
    </location>
</feature>
<dbReference type="KEGG" id="vg:55618829"/>
<accession>A0A515MK84</accession>
<dbReference type="GeneID" id="55618829"/>
<proteinExistence type="predicted"/>
<reference evidence="2 3" key="1">
    <citation type="submission" date="2019-05" db="EMBL/GenBank/DDBJ databases">
        <authorList>
            <person name="Beaulieu J."/>
            <person name="Cox M."/>
            <person name="Nazim E."/>
            <person name="Robinson Z."/>
            <person name="Molloy S.D."/>
            <person name="Garlena R.A."/>
            <person name="Russell D.A."/>
            <person name="Pope W.H."/>
            <person name="Jacobs-Sera D."/>
            <person name="Hatfull G.F."/>
        </authorList>
    </citation>
    <scope>NUCLEOTIDE SEQUENCE [LARGE SCALE GENOMIC DNA]</scope>
</reference>
<dbReference type="Pfam" id="PF14594">
    <property type="entry name" value="Sipho_Gp37"/>
    <property type="match status" value="1"/>
</dbReference>
<gene>
    <name evidence="2" type="primary">18</name>
    <name evidence="2" type="ORF">SEA_WHACK_18</name>
</gene>
<name>A0A515MK84_9CAUD</name>
<dbReference type="RefSeq" id="YP_009848408.1">
    <property type="nucleotide sequence ID" value="NC_048784.1"/>
</dbReference>
<dbReference type="EMBL" id="MK967393">
    <property type="protein sequence ID" value="QDM57081.1"/>
    <property type="molecule type" value="Genomic_DNA"/>
</dbReference>
<organism evidence="2 3">
    <name type="scientific">Rhodococcus phage Whack</name>
    <dbReference type="NCBI Taxonomy" id="2591132"/>
    <lineage>
        <taxon>Viruses</taxon>
        <taxon>Duplodnaviria</taxon>
        <taxon>Heunggongvirae</taxon>
        <taxon>Uroviricota</taxon>
        <taxon>Caudoviricetes</taxon>
        <taxon>Whackvirus</taxon>
        <taxon>Whackvirus whack</taxon>
    </lineage>
</organism>
<sequence length="525" mass="58330">MPVYDLDEGLQVIDDQYEHDLAQANARPRVSIRDKNLELVGDVWGEDDASREVICNDAGEASITIPAEDELATWLIEQPKDADIFLVFESEYERECYKVFDIELETDETGITSVRPVAIHIFDETKHLQCWPNTMSTILVQTPKVDLQFGNAIKVIKGFAHRNLLREQQRSWIPHFDIWNAANWRANFDNAKWPMVMIPYIAERDGVAEWTALGSRMDNFYDLIKPTLEDAGIQLTAKLWLPGDPQPCPTHFTLNRPTIVFDVVRRSVAAGITGTILDPIRDLLRIIKPDGTSETVTIADPNNNPSTIGPDDPYIILRKGQYLGLRSKMTIHKPLEHTITTGGKSPDAINQGAKLVSNILLGLLGSLIGLPWLTLGIFDKTVEDVILAWAIFTDQERKAAMGPYAHKSGFETGGGVAVSPSGLQTGRVGLWKARGYVSFAADFDDGSGGFYMGRHIEIGIRCGFEIGNKIWLSNIASGKQSWSRTVAPFWALSVGDYRAAEPNGTKALRHMETTMAAFRQMSSAT</sequence>